<dbReference type="Proteomes" id="UP000192368">
    <property type="component" value="Unassembled WGS sequence"/>
</dbReference>
<dbReference type="AlphaFoldDB" id="A0A1W1VFY1"/>
<proteinExistence type="predicted"/>
<gene>
    <name evidence="5" type="ORF">SAMN00017477_1902</name>
</gene>
<name>A0A1W1VFY1_PEPAS</name>
<organism evidence="5 6">
    <name type="scientific">Peptoniphilus asaccharolyticus DSM 20463</name>
    <dbReference type="NCBI Taxonomy" id="573058"/>
    <lineage>
        <taxon>Bacteria</taxon>
        <taxon>Bacillati</taxon>
        <taxon>Bacillota</taxon>
        <taxon>Tissierellia</taxon>
        <taxon>Tissierellales</taxon>
        <taxon>Peptoniphilaceae</taxon>
        <taxon>Peptoniphilus</taxon>
    </lineage>
</organism>
<dbReference type="Gene3D" id="3.30.457.10">
    <property type="entry name" value="Copper amine oxidase-like, N-terminal domain"/>
    <property type="match status" value="2"/>
</dbReference>
<dbReference type="Pfam" id="PF07833">
    <property type="entry name" value="Cu_amine_oxidN1"/>
    <property type="match status" value="1"/>
</dbReference>
<dbReference type="InterPro" id="IPR041498">
    <property type="entry name" value="Big_6"/>
</dbReference>
<dbReference type="STRING" id="573058.SAMN00017477_1902"/>
<keyword evidence="6" id="KW-1185">Reference proteome</keyword>
<evidence type="ECO:0000259" key="3">
    <source>
        <dbReference type="Pfam" id="PF07833"/>
    </source>
</evidence>
<evidence type="ECO:0000256" key="1">
    <source>
        <dbReference type="SAM" id="Coils"/>
    </source>
</evidence>
<feature type="domain" description="Copper amine oxidase-like N-terminal" evidence="3">
    <location>
        <begin position="516"/>
        <end position="616"/>
    </location>
</feature>
<feature type="chain" id="PRO_5038433632" evidence="2">
    <location>
        <begin position="22"/>
        <end position="631"/>
    </location>
</feature>
<evidence type="ECO:0000259" key="4">
    <source>
        <dbReference type="Pfam" id="PF17936"/>
    </source>
</evidence>
<dbReference type="EMBL" id="FWWR01000014">
    <property type="protein sequence ID" value="SMB92140.1"/>
    <property type="molecule type" value="Genomic_DNA"/>
</dbReference>
<dbReference type="InterPro" id="IPR036582">
    <property type="entry name" value="Mao_N_sf"/>
</dbReference>
<dbReference type="SUPFAM" id="SSF55383">
    <property type="entry name" value="Copper amine oxidase, domain N"/>
    <property type="match status" value="1"/>
</dbReference>
<reference evidence="6" key="1">
    <citation type="submission" date="2017-04" db="EMBL/GenBank/DDBJ databases">
        <authorList>
            <person name="Varghese N."/>
            <person name="Submissions S."/>
        </authorList>
    </citation>
    <scope>NUCLEOTIDE SEQUENCE [LARGE SCALE GENOMIC DNA]</scope>
    <source>
        <strain evidence="6">DSM 20463</strain>
    </source>
</reference>
<evidence type="ECO:0000313" key="5">
    <source>
        <dbReference type="EMBL" id="SMB92140.1"/>
    </source>
</evidence>
<keyword evidence="1" id="KW-0175">Coiled coil</keyword>
<dbReference type="Pfam" id="PF17936">
    <property type="entry name" value="Big_6"/>
    <property type="match status" value="1"/>
</dbReference>
<keyword evidence="2" id="KW-0732">Signal</keyword>
<dbReference type="RefSeq" id="WP_084231425.1">
    <property type="nucleotide sequence ID" value="NZ_FWWR01000014.1"/>
</dbReference>
<protein>
    <submittedName>
        <fullName evidence="5">Copper amine oxidase N-terminal domain-containing protein</fullName>
    </submittedName>
</protein>
<dbReference type="OrthoDB" id="9816096at2"/>
<accession>A0A1W1VFY1</accession>
<evidence type="ECO:0000256" key="2">
    <source>
        <dbReference type="SAM" id="SignalP"/>
    </source>
</evidence>
<feature type="coiled-coil region" evidence="1">
    <location>
        <begin position="47"/>
        <end position="165"/>
    </location>
</feature>
<sequence length="631" mass="70416">MNKINKRRVTSVALAFTLAVAAPVKANFTNLDLGLNKVLAAAPAAPAKEMTEEEAKEQKQKAEAAKQKAEAAIVTAKEEIKRQTAIIEEKSKIKEGTAEYDEAQKALLEAYKEKDKQEKVVKEQQNIIDESNRKISEAEAVINKAEQEKQEKAAKEKAKAELKSAIDIANGSLKTATTDVYTQESINKLKTAIETAEGIYKADKTAQEYTTAKETLEKVKLEKKTVKPTPAPTSVYLNRPTVYYNKVTGRTNPFAIVTLYRNGRSIDYVKADKYGDYTINYRFGDYRYNGYNGTASISSYGDRYVSGYTTANTYVQAYNNGEYLGSAYSDSRGYYTINFNKYVYNRNNTVVYTNGYNNGYNNGYGYYDLSDYYLQAELDGKYSDKYYLNRAYTDGYNNGYYNNYAYAPRITQATAGTSVVKGSGVNGYATVAVYDSKGIRLGSGTAYYNGDFNISLNRNLKAGEEIKVTANYSNLRENSTTYKVAGESKKDTYNYVVNLAIGDKRLTTTKDGVTTTTTMDVEAYIKEGRTMLPIRFVAQALGYNVTFNDTTRLATFTDGKKVVIINIDSREFYVDGIKNTFSVDPEIKQGRTMLPISEIGKALGMTTGNKGDNKNIEWDGAKREVKIQLTK</sequence>
<evidence type="ECO:0000313" key="6">
    <source>
        <dbReference type="Proteomes" id="UP000192368"/>
    </source>
</evidence>
<feature type="domain" description="Bacterial Ig" evidence="4">
    <location>
        <begin position="407"/>
        <end position="471"/>
    </location>
</feature>
<dbReference type="InterPro" id="IPR012854">
    <property type="entry name" value="Cu_amine_oxidase-like_N"/>
</dbReference>
<feature type="signal peptide" evidence="2">
    <location>
        <begin position="1"/>
        <end position="21"/>
    </location>
</feature>